<dbReference type="EMBL" id="JARXRM010000043">
    <property type="protein sequence ID" value="MDH5824007.1"/>
    <property type="molecule type" value="Genomic_DNA"/>
</dbReference>
<keyword evidence="2" id="KW-0732">Signal</keyword>
<comment type="caution">
    <text evidence="3">The sequence shown here is derived from an EMBL/GenBank/DDBJ whole genome shotgun (WGS) entry which is preliminary data.</text>
</comment>
<name>A0ABT6JB02_9GAMM</name>
<reference evidence="3 4" key="1">
    <citation type="submission" date="2023-04" db="EMBL/GenBank/DDBJ databases">
        <title>Luteimonas endophyticus RD2P54.</title>
        <authorList>
            <person name="Sun J.-Q."/>
        </authorList>
    </citation>
    <scope>NUCLEOTIDE SEQUENCE [LARGE SCALE GENOMIC DNA]</scope>
    <source>
        <strain evidence="3 4">RD2P54</strain>
    </source>
</reference>
<evidence type="ECO:0000313" key="4">
    <source>
        <dbReference type="Proteomes" id="UP001156940"/>
    </source>
</evidence>
<proteinExistence type="predicted"/>
<feature type="region of interest" description="Disordered" evidence="1">
    <location>
        <begin position="79"/>
        <end position="100"/>
    </location>
</feature>
<evidence type="ECO:0000313" key="3">
    <source>
        <dbReference type="EMBL" id="MDH5824007.1"/>
    </source>
</evidence>
<accession>A0ABT6JB02</accession>
<dbReference type="RefSeq" id="WP_280575305.1">
    <property type="nucleotide sequence ID" value="NZ_JARXRM010000043.1"/>
</dbReference>
<dbReference type="Proteomes" id="UP001156940">
    <property type="component" value="Unassembled WGS sequence"/>
</dbReference>
<feature type="signal peptide" evidence="2">
    <location>
        <begin position="1"/>
        <end position="31"/>
    </location>
</feature>
<organism evidence="3 4">
    <name type="scientific">Luteimonas endophytica</name>
    <dbReference type="NCBI Taxonomy" id="3042023"/>
    <lineage>
        <taxon>Bacteria</taxon>
        <taxon>Pseudomonadati</taxon>
        <taxon>Pseudomonadota</taxon>
        <taxon>Gammaproteobacteria</taxon>
        <taxon>Lysobacterales</taxon>
        <taxon>Lysobacteraceae</taxon>
        <taxon>Luteimonas</taxon>
    </lineage>
</organism>
<feature type="chain" id="PRO_5046980843" evidence="2">
    <location>
        <begin position="32"/>
        <end position="240"/>
    </location>
</feature>
<sequence length="240" mass="26379">MSKHFSAAPGKFVRRLALTAALGLASAASWAVEPFSAEYQASYMGMQGDGKMTLQAAGPGRWRYSLDVTGMGARLSQSTTFEEHDGRWRPVSSTDSQAGESGLAAMLIKKRTVEATYDWDKGEARWSGDVEEDEAGPVPLRPGDMDGMLMNLAVVRDVAAGKPLEYRLVEDGRAREQNFRVEGKETVTVGGRSHEATKVVRESGSRRITAWIVEGMPVPARILQQRRGRDHIDLQLQSIR</sequence>
<gene>
    <name evidence="3" type="ORF">QFW77_13570</name>
</gene>
<keyword evidence="4" id="KW-1185">Reference proteome</keyword>
<evidence type="ECO:0000256" key="1">
    <source>
        <dbReference type="SAM" id="MobiDB-lite"/>
    </source>
</evidence>
<protein>
    <submittedName>
        <fullName evidence="3">DUF3108 domain-containing protein</fullName>
    </submittedName>
</protein>
<dbReference type="InterPro" id="IPR021457">
    <property type="entry name" value="DUF3108"/>
</dbReference>
<dbReference type="Pfam" id="PF11306">
    <property type="entry name" value="DUF3108"/>
    <property type="match status" value="1"/>
</dbReference>
<evidence type="ECO:0000256" key="2">
    <source>
        <dbReference type="SAM" id="SignalP"/>
    </source>
</evidence>